<organism evidence="1 2">
    <name type="scientific">Candidatus Sulfobium mesophilum</name>
    <dbReference type="NCBI Taxonomy" id="2016548"/>
    <lineage>
        <taxon>Bacteria</taxon>
        <taxon>Pseudomonadati</taxon>
        <taxon>Nitrospirota</taxon>
        <taxon>Nitrospiria</taxon>
        <taxon>Nitrospirales</taxon>
        <taxon>Nitrospiraceae</taxon>
        <taxon>Candidatus Sulfobium</taxon>
    </lineage>
</organism>
<gene>
    <name evidence="1" type="ORF">NBG4_860001</name>
</gene>
<evidence type="ECO:0000313" key="1">
    <source>
        <dbReference type="EMBL" id="SPQ02016.1"/>
    </source>
</evidence>
<protein>
    <submittedName>
        <fullName evidence="1">Uncharacterized protein</fullName>
    </submittedName>
</protein>
<name>A0A2U3QKT0_9BACT</name>
<keyword evidence="2" id="KW-1185">Reference proteome</keyword>
<proteinExistence type="predicted"/>
<dbReference type="EMBL" id="OUUY01000137">
    <property type="protein sequence ID" value="SPQ02016.1"/>
    <property type="molecule type" value="Genomic_DNA"/>
</dbReference>
<accession>A0A2U3QKT0</accession>
<sequence>MYTVGELLLCCNFLTEVERKFDAENATGYKRNTHILARGGARDSVLHE</sequence>
<evidence type="ECO:0000313" key="2">
    <source>
        <dbReference type="Proteomes" id="UP000245125"/>
    </source>
</evidence>
<reference evidence="2" key="1">
    <citation type="submission" date="2018-03" db="EMBL/GenBank/DDBJ databases">
        <authorList>
            <person name="Zecchin S."/>
        </authorList>
    </citation>
    <scope>NUCLEOTIDE SEQUENCE [LARGE SCALE GENOMIC DNA]</scope>
</reference>
<dbReference type="Proteomes" id="UP000245125">
    <property type="component" value="Unassembled WGS sequence"/>
</dbReference>
<dbReference type="AlphaFoldDB" id="A0A2U3QKT0"/>